<name>A0A4R3HXW0_9GAMM</name>
<organism evidence="2 3">
    <name type="scientific">Reinekea marinisedimentorum</name>
    <dbReference type="NCBI Taxonomy" id="230495"/>
    <lineage>
        <taxon>Bacteria</taxon>
        <taxon>Pseudomonadati</taxon>
        <taxon>Pseudomonadota</taxon>
        <taxon>Gammaproteobacteria</taxon>
        <taxon>Oceanospirillales</taxon>
        <taxon>Saccharospirillaceae</taxon>
        <taxon>Reinekea</taxon>
    </lineage>
</organism>
<dbReference type="InterPro" id="IPR036163">
    <property type="entry name" value="HMA_dom_sf"/>
</dbReference>
<dbReference type="InterPro" id="IPR006121">
    <property type="entry name" value="HMA_dom"/>
</dbReference>
<dbReference type="EMBL" id="SLZR01000021">
    <property type="protein sequence ID" value="TCS37121.1"/>
    <property type="molecule type" value="Genomic_DNA"/>
</dbReference>
<dbReference type="SUPFAM" id="SSF55008">
    <property type="entry name" value="HMA, heavy metal-associated domain"/>
    <property type="match status" value="1"/>
</dbReference>
<dbReference type="Pfam" id="PF00403">
    <property type="entry name" value="HMA"/>
    <property type="match status" value="1"/>
</dbReference>
<accession>A0A4R3HXW0</accession>
<dbReference type="RefSeq" id="WP_132703563.1">
    <property type="nucleotide sequence ID" value="NZ_SLZR01000021.1"/>
</dbReference>
<dbReference type="CDD" id="cd00371">
    <property type="entry name" value="HMA"/>
    <property type="match status" value="1"/>
</dbReference>
<evidence type="ECO:0000259" key="1">
    <source>
        <dbReference type="PROSITE" id="PS50846"/>
    </source>
</evidence>
<dbReference type="PROSITE" id="PS50846">
    <property type="entry name" value="HMA_2"/>
    <property type="match status" value="1"/>
</dbReference>
<dbReference type="OrthoDB" id="9814359at2"/>
<dbReference type="Proteomes" id="UP000295793">
    <property type="component" value="Unassembled WGS sequence"/>
</dbReference>
<sequence length="65" mass="6847">MIELKIEGATCNGCVKSIEKALTQVKGVEGVSFSLETKLAQITGNADKEALTEAVEMAGFDVIES</sequence>
<dbReference type="Gene3D" id="3.30.70.100">
    <property type="match status" value="1"/>
</dbReference>
<gene>
    <name evidence="2" type="ORF">BCF53_12139</name>
</gene>
<evidence type="ECO:0000313" key="3">
    <source>
        <dbReference type="Proteomes" id="UP000295793"/>
    </source>
</evidence>
<evidence type="ECO:0000313" key="2">
    <source>
        <dbReference type="EMBL" id="TCS37121.1"/>
    </source>
</evidence>
<feature type="domain" description="HMA" evidence="1">
    <location>
        <begin position="1"/>
        <end position="63"/>
    </location>
</feature>
<protein>
    <submittedName>
        <fullName evidence="2">Copper chaperone</fullName>
    </submittedName>
</protein>
<dbReference type="AlphaFoldDB" id="A0A4R3HXW0"/>
<proteinExistence type="predicted"/>
<dbReference type="GO" id="GO:0046872">
    <property type="term" value="F:metal ion binding"/>
    <property type="evidence" value="ECO:0007669"/>
    <property type="project" value="InterPro"/>
</dbReference>
<keyword evidence="3" id="KW-1185">Reference proteome</keyword>
<comment type="caution">
    <text evidence="2">The sequence shown here is derived from an EMBL/GenBank/DDBJ whole genome shotgun (WGS) entry which is preliminary data.</text>
</comment>
<reference evidence="2 3" key="1">
    <citation type="submission" date="2019-03" db="EMBL/GenBank/DDBJ databases">
        <title>Genomic Encyclopedia of Archaeal and Bacterial Type Strains, Phase II (KMG-II): from individual species to whole genera.</title>
        <authorList>
            <person name="Goeker M."/>
        </authorList>
    </citation>
    <scope>NUCLEOTIDE SEQUENCE [LARGE SCALE GENOMIC DNA]</scope>
    <source>
        <strain evidence="2 3">DSM 15388</strain>
    </source>
</reference>